<keyword evidence="4 6" id="KW-0067">ATP-binding</keyword>
<dbReference type="Proteomes" id="UP000316225">
    <property type="component" value="Unassembled WGS sequence"/>
</dbReference>
<evidence type="ECO:0000259" key="5">
    <source>
        <dbReference type="PROSITE" id="PS50893"/>
    </source>
</evidence>
<evidence type="ECO:0000313" key="6">
    <source>
        <dbReference type="EMBL" id="TWI27958.1"/>
    </source>
</evidence>
<comment type="caution">
    <text evidence="6">The sequence shown here is derived from an EMBL/GenBank/DDBJ whole genome shotgun (WGS) entry which is preliminary data.</text>
</comment>
<dbReference type="EMBL" id="VLKU01000018">
    <property type="protein sequence ID" value="TWI27958.1"/>
    <property type="molecule type" value="Genomic_DNA"/>
</dbReference>
<comment type="similarity">
    <text evidence="1">Belongs to the ABC transporter superfamily.</text>
</comment>
<dbReference type="GO" id="GO:0016887">
    <property type="term" value="F:ATP hydrolysis activity"/>
    <property type="evidence" value="ECO:0007669"/>
    <property type="project" value="InterPro"/>
</dbReference>
<dbReference type="InterPro" id="IPR003439">
    <property type="entry name" value="ABC_transporter-like_ATP-bd"/>
</dbReference>
<gene>
    <name evidence="6" type="ORF">IQ24_03958</name>
</gene>
<keyword evidence="2" id="KW-0813">Transport</keyword>
<dbReference type="SUPFAM" id="SSF52540">
    <property type="entry name" value="P-loop containing nucleoside triphosphate hydrolases"/>
    <property type="match status" value="1"/>
</dbReference>
<keyword evidence="3" id="KW-0547">Nucleotide-binding</keyword>
<dbReference type="AlphaFoldDB" id="A0A562N796"/>
<evidence type="ECO:0000313" key="7">
    <source>
        <dbReference type="Proteomes" id="UP000316225"/>
    </source>
</evidence>
<protein>
    <submittedName>
        <fullName evidence="6">Biotin transport system ATP-binding protein</fullName>
    </submittedName>
</protein>
<name>A0A562N796_9RHOB</name>
<dbReference type="InterPro" id="IPR027417">
    <property type="entry name" value="P-loop_NTPase"/>
</dbReference>
<dbReference type="GO" id="GO:0043190">
    <property type="term" value="C:ATP-binding cassette (ABC) transporter complex"/>
    <property type="evidence" value="ECO:0007669"/>
    <property type="project" value="TreeGrafter"/>
</dbReference>
<evidence type="ECO:0000256" key="1">
    <source>
        <dbReference type="ARBA" id="ARBA00005417"/>
    </source>
</evidence>
<dbReference type="Pfam" id="PF00005">
    <property type="entry name" value="ABC_tran"/>
    <property type="match status" value="1"/>
</dbReference>
<dbReference type="GO" id="GO:0005524">
    <property type="term" value="F:ATP binding"/>
    <property type="evidence" value="ECO:0007669"/>
    <property type="project" value="UniProtKB-KW"/>
</dbReference>
<keyword evidence="7" id="KW-1185">Reference proteome</keyword>
<dbReference type="PANTHER" id="PTHR43553:SF24">
    <property type="entry name" value="ENERGY-COUPLING FACTOR TRANSPORTER ATP-BINDING PROTEIN ECFA1"/>
    <property type="match status" value="1"/>
</dbReference>
<dbReference type="Gene3D" id="3.40.50.300">
    <property type="entry name" value="P-loop containing nucleotide triphosphate hydrolases"/>
    <property type="match status" value="1"/>
</dbReference>
<dbReference type="PROSITE" id="PS50893">
    <property type="entry name" value="ABC_TRANSPORTER_2"/>
    <property type="match status" value="1"/>
</dbReference>
<dbReference type="OrthoDB" id="9782163at2"/>
<organism evidence="6 7">
    <name type="scientific">Paracoccus sulfuroxidans</name>
    <dbReference type="NCBI Taxonomy" id="384678"/>
    <lineage>
        <taxon>Bacteria</taxon>
        <taxon>Pseudomonadati</taxon>
        <taxon>Pseudomonadota</taxon>
        <taxon>Alphaproteobacteria</taxon>
        <taxon>Rhodobacterales</taxon>
        <taxon>Paracoccaceae</taxon>
        <taxon>Paracoccus</taxon>
    </lineage>
</organism>
<dbReference type="InterPro" id="IPR015856">
    <property type="entry name" value="ABC_transpr_CbiO/EcfA_su"/>
</dbReference>
<accession>A0A562N796</accession>
<evidence type="ECO:0000256" key="4">
    <source>
        <dbReference type="ARBA" id="ARBA00022840"/>
    </source>
</evidence>
<dbReference type="CDD" id="cd03225">
    <property type="entry name" value="ABC_cobalt_CbiO_domain1"/>
    <property type="match status" value="1"/>
</dbReference>
<dbReference type="InterPro" id="IPR003593">
    <property type="entry name" value="AAA+_ATPase"/>
</dbReference>
<dbReference type="GO" id="GO:0042626">
    <property type="term" value="F:ATPase-coupled transmembrane transporter activity"/>
    <property type="evidence" value="ECO:0007669"/>
    <property type="project" value="TreeGrafter"/>
</dbReference>
<sequence length="262" mass="28483">MGRSLVYKRRRCGRVAEGETNLAEDPVRLDGLGYEAGGQAILSGITLHSGAQKIGVVGRNGSGKSTLSRLMAGLLKPASGTVRIEGVDVYADRRAALRTVGILFQNPEHQIIFPTVGEEIAFGLRQLGATAAEAQEQTRATLLRFDRAHWLDAPVSALSQGQKHLVCMMAVLAMQPRLLILDEPFAGLDIPTKRQLARHLDRSGARLFHISHDPADLAGYDQLYWLEQGRIIAEGPPAVLLPEFTAEMMRLGDQDDLADISA</sequence>
<evidence type="ECO:0000256" key="3">
    <source>
        <dbReference type="ARBA" id="ARBA00022741"/>
    </source>
</evidence>
<feature type="domain" description="ABC transporter" evidence="5">
    <location>
        <begin position="27"/>
        <end position="253"/>
    </location>
</feature>
<reference evidence="6 7" key="1">
    <citation type="journal article" date="2015" name="Stand. Genomic Sci.">
        <title>Genomic Encyclopedia of Bacterial and Archaeal Type Strains, Phase III: the genomes of soil and plant-associated and newly described type strains.</title>
        <authorList>
            <person name="Whitman W.B."/>
            <person name="Woyke T."/>
            <person name="Klenk H.P."/>
            <person name="Zhou Y."/>
            <person name="Lilburn T.G."/>
            <person name="Beck B.J."/>
            <person name="De Vos P."/>
            <person name="Vandamme P."/>
            <person name="Eisen J.A."/>
            <person name="Garrity G."/>
            <person name="Hugenholtz P."/>
            <person name="Kyrpides N.C."/>
        </authorList>
    </citation>
    <scope>NUCLEOTIDE SEQUENCE [LARGE SCALE GENOMIC DNA]</scope>
    <source>
        <strain evidence="6 7">CGMCC 1.5364</strain>
    </source>
</reference>
<dbReference type="SMART" id="SM00382">
    <property type="entry name" value="AAA"/>
    <property type="match status" value="1"/>
</dbReference>
<evidence type="ECO:0000256" key="2">
    <source>
        <dbReference type="ARBA" id="ARBA00022448"/>
    </source>
</evidence>
<dbReference type="PANTHER" id="PTHR43553">
    <property type="entry name" value="HEAVY METAL TRANSPORTER"/>
    <property type="match status" value="1"/>
</dbReference>
<proteinExistence type="inferred from homology"/>
<dbReference type="InterPro" id="IPR050095">
    <property type="entry name" value="ECF_ABC_transporter_ATP-bd"/>
</dbReference>